<evidence type="ECO:0000256" key="1">
    <source>
        <dbReference type="ARBA" id="ARBA00004613"/>
    </source>
</evidence>
<dbReference type="SUPFAM" id="SSF69318">
    <property type="entry name" value="Integrin alpha N-terminal domain"/>
    <property type="match status" value="1"/>
</dbReference>
<name>A0ABW0SKF4_9GAMM</name>
<dbReference type="InterPro" id="IPR050708">
    <property type="entry name" value="T6SS_VgrG/RHS"/>
</dbReference>
<dbReference type="InterPro" id="IPR031325">
    <property type="entry name" value="RHS_repeat"/>
</dbReference>
<dbReference type="NCBIfam" id="TIGR01643">
    <property type="entry name" value="YD_repeat_2x"/>
    <property type="match status" value="1"/>
</dbReference>
<evidence type="ECO:0000256" key="4">
    <source>
        <dbReference type="SAM" id="MobiDB-lite"/>
    </source>
</evidence>
<dbReference type="InterPro" id="IPR006530">
    <property type="entry name" value="YD"/>
</dbReference>
<keyword evidence="6" id="KW-1185">Reference proteome</keyword>
<dbReference type="Proteomes" id="UP001596036">
    <property type="component" value="Unassembled WGS sequence"/>
</dbReference>
<sequence length="2341" mass="251090">MLLGLLIVGAAAIAQQAMDADGSWLDEVEQGILQTDAGVSAASFSGVPDQAPVSLAGTLPTHDASVGRIAGDGGVSGGAATYTIPIVIPPGRRGVQPDLALSYNSRSGNGIAGMGWSLSGLSSIGRCPSTLEQDGQVQAVDLSNSDKLCLDGQRLVLTSGTYGQAGAIYATEIESFSRIKQISGAISSASTYFQVETKSGDILYYGGNSTASSTARVIPGGASAPMNWMLERRLDRTGNMMRYAYTSYGNGENLLSSVAYTGFNTSDGDRKVEFTYETRPATGTDQTSSYIAGGLLRQSQRLTRVTTKVGAQAVREYRLAYITSAASSRSLLASVTECAYVSTTASCRRPTVFTWQQRTPTFAFKPMSFEAGASPLVPGRITSMKQGGDFNGDGTADYVVTQRNTSGAIETYLATFTPGRTVRAAMLMSTGSIADYERNVDFDLDGRADVLGWDASGNLQVRFWHGPIDATTAAAAFTDTWATGINLPVSGANAAEVSFAGDMDADGRADILVTRNTPAGPTSCKISIEFYKNTPSGAGGTSPSTFPLTTTYCLAQTGVFGFPAFPVYESLHGVRDFNGDGLMDLLIYTMPPTNDLKSNPARVAYGQRTSTLSFSDRAYATLFPASDPIQPMEADGWTYSMWTDVNGDGLDDLLWGKAGAGGYWTLRFNTGTGLGARVVFNTNVGIEHCAGEGDSQPDWAGRTYCAKSGYAPWHSAQITFADTDGDGRSEILIPRQFAQQSCVPVYADPNQCGDPLRANSLLDTSDSETPERMEALSGPIECQEVRYMCAENPLTGNTGLGAGFITYDNGDSARAYGMYNNGYGRFDQSQYYMDALRVRETGAGTYTLSQVSTGLIGGGGRPGEDMYGDGLTDVIVTPGCGMTRFYECAGPVADSNGTPYPPSQVPQQYPGGYSFYVPKLYLNENLGASASLNPDGRTPQLPDMLGMVTDGLGAQTSWTYYPLGSKAGRVAGETPLYTVPAGTSGRYIDDRHYYFTSSMPVVAEMTRSDGIGDYRSWRYGYSEAIYHARGRGFQGFRTIIEEDEGAGTRTTTTFNQKFPLTSQPDSIIVSSLKRPGTDGLISKQVYRWRCNRADRNDATACVPPSGTATVKFPYLAMQETWSYDAAMADDPGAGVPVQLSYKSEVAADDASCNGALATASAYDAYGNLTASSTVVTDGTGTGGYRSFVAAQRTCIRTTFAAADTTNWWLDKISSRTVTSTVAYNATNHPLPAGVANPTQTVVTQYTWNANRTPATETVQPGVANQQRVTTYGYPSPSYGLPGSVTVNASGDANGNRVTTTSYSSDGYFPQTVTNPLGHAATVTARKEDGQPSLITDANGLRTITTYDAFGFATKVQYRGVTDGEYVAPDKLASLSWCGSCLAPGKYRRVTVQDGSSSEFVYFDLLGRSVGSARALADATWSYQAIHYDAAGHVSAQSEPFRSNQATIEWTLFTDYDVLGRLKEKVVPQGNADGRGDRVTSYTYTGRTTGIQVCGSQDPDTSKCLNLSRTTDSLGRYVETVDANGGVTKFWYDGNGNSLALKDAKGSVISAAYNALGQRTSANDPNQGVWSFAYDALGEVLSQTDARGIVSSMQYDKLGRPTQSSASYAYDDIAGTDTITDTWTYDPAYGKGKEATRTRTLNTTTVLRQVTTTYDLLSRPAAVQYDQIGVATPIVQETAYDMYYGRPKAQSFGNGEAVWLRYSSFGHLTRESDANGTNTDYRVVNTVDARGNPTQETLAGGNVSAVRGYQAETGQPTRITYSKVGGAELRRLDYKYDVFGNLSEQALNTNQTVEDYSYDVLHRLTEATRVGAASGTVDYAYDAVGNFTSKSDFSSTAANAYTYTGGTCGGGPNAVKSVALKTGGSRTYCYDANGNLTSDSAGLAITYDHTQRPIKIARGAVISRFDYDSTGERIRQTGIEGIQYYPGIERRFGAGTVDKTYAGTAAVVTTSGATRSVQYLLTDRLGSVDAIADASGNLVETRGYDAFGKPRTGTWADATRLASTSNTPHGFTGHEHLNQLELIHMNGRVYDYTLGRFTGVDPVIQFPLNSQSLNPYSYILNNPLSATDPTGYTSTKCSEVPLGGAGSGTCQEIVDDKRTTINYTKKDGVLTISASGAGARAFENAAAALSGASKQGGIGGGRQERDSRADAKGSSANGAVSGADAPVPLYSQPRTSEPHEIDLASGGSRGLTKGEKEMARSVFGDDLDYDKPRIFRKKAYFFQPNDRAMTPDGNIYFHPDDQGYHDDFSNSDIYSQHTFIHEMTHVWQNQQGINVRTAAFNRSYDYWPLQSGKKFGDYGLEQQAQMTSDYFMLQSSGRIWTSLKPRPTAQDYEQVIPFRYKP</sequence>
<dbReference type="NCBIfam" id="TIGR03696">
    <property type="entry name" value="Rhs_assc_core"/>
    <property type="match status" value="1"/>
</dbReference>
<gene>
    <name evidence="5" type="ORF">ACFPN1_04635</name>
</gene>
<evidence type="ECO:0000256" key="2">
    <source>
        <dbReference type="ARBA" id="ARBA00022525"/>
    </source>
</evidence>
<dbReference type="PANTHER" id="PTHR32305">
    <property type="match status" value="1"/>
</dbReference>
<dbReference type="InterPro" id="IPR022385">
    <property type="entry name" value="Rhs_assc_core"/>
</dbReference>
<accession>A0ABW0SKF4</accession>
<dbReference type="Pfam" id="PF03534">
    <property type="entry name" value="SpvB"/>
    <property type="match status" value="1"/>
</dbReference>
<evidence type="ECO:0000313" key="5">
    <source>
        <dbReference type="EMBL" id="MFC5569356.1"/>
    </source>
</evidence>
<dbReference type="Gene3D" id="2.130.10.130">
    <property type="entry name" value="Integrin alpha, N-terminal"/>
    <property type="match status" value="1"/>
</dbReference>
<protein>
    <submittedName>
        <fullName evidence="5">SpvB/TcaC N-terminal domain-containing protein</fullName>
    </submittedName>
</protein>
<dbReference type="EMBL" id="JBHSNM010000001">
    <property type="protein sequence ID" value="MFC5569356.1"/>
    <property type="molecule type" value="Genomic_DNA"/>
</dbReference>
<dbReference type="RefSeq" id="WP_386754038.1">
    <property type="nucleotide sequence ID" value="NZ_JBHSNM010000001.1"/>
</dbReference>
<keyword evidence="2" id="KW-0964">Secreted</keyword>
<feature type="compositionally biased region" description="Basic and acidic residues" evidence="4">
    <location>
        <begin position="2141"/>
        <end position="2150"/>
    </location>
</feature>
<evidence type="ECO:0000313" key="6">
    <source>
        <dbReference type="Proteomes" id="UP001596036"/>
    </source>
</evidence>
<proteinExistence type="predicted"/>
<dbReference type="Pfam" id="PF05593">
    <property type="entry name" value="RHS_repeat"/>
    <property type="match status" value="1"/>
</dbReference>
<comment type="caution">
    <text evidence="5">The sequence shown here is derived from an EMBL/GenBank/DDBJ whole genome shotgun (WGS) entry which is preliminary data.</text>
</comment>
<dbReference type="InterPro" id="IPR028994">
    <property type="entry name" value="Integrin_alpha_N"/>
</dbReference>
<reference evidence="6" key="1">
    <citation type="journal article" date="2019" name="Int. J. Syst. Evol. Microbiol.">
        <title>The Global Catalogue of Microorganisms (GCM) 10K type strain sequencing project: providing services to taxonomists for standard genome sequencing and annotation.</title>
        <authorList>
            <consortium name="The Broad Institute Genomics Platform"/>
            <consortium name="The Broad Institute Genome Sequencing Center for Infectious Disease"/>
            <person name="Wu L."/>
            <person name="Ma J."/>
        </authorList>
    </citation>
    <scope>NUCLEOTIDE SEQUENCE [LARGE SCALE GENOMIC DNA]</scope>
    <source>
        <strain evidence="6">KACC 11407</strain>
    </source>
</reference>
<feature type="region of interest" description="Disordered" evidence="4">
    <location>
        <begin position="2131"/>
        <end position="2190"/>
    </location>
</feature>
<comment type="subcellular location">
    <subcellularLocation>
        <location evidence="1">Secreted</location>
    </subcellularLocation>
</comment>
<keyword evidence="3" id="KW-0843">Virulence</keyword>
<dbReference type="PANTHER" id="PTHR32305:SF15">
    <property type="entry name" value="PROTEIN RHSA-RELATED"/>
    <property type="match status" value="1"/>
</dbReference>
<evidence type="ECO:0000256" key="3">
    <source>
        <dbReference type="ARBA" id="ARBA00023026"/>
    </source>
</evidence>
<dbReference type="InterPro" id="IPR003284">
    <property type="entry name" value="Sal_SpvB"/>
</dbReference>
<dbReference type="Gene3D" id="2.180.10.10">
    <property type="entry name" value="RHS repeat-associated core"/>
    <property type="match status" value="2"/>
</dbReference>
<organism evidence="5 6">
    <name type="scientific">Lysobacter yangpyeongensis</name>
    <dbReference type="NCBI Taxonomy" id="346182"/>
    <lineage>
        <taxon>Bacteria</taxon>
        <taxon>Pseudomonadati</taxon>
        <taxon>Pseudomonadota</taxon>
        <taxon>Gammaproteobacteria</taxon>
        <taxon>Lysobacterales</taxon>
        <taxon>Lysobacteraceae</taxon>
        <taxon>Lysobacter</taxon>
    </lineage>
</organism>